<protein>
    <submittedName>
        <fullName evidence="1">Uncharacterized protein</fullName>
    </submittedName>
</protein>
<dbReference type="AlphaFoldDB" id="A0AA88E105"/>
<sequence>MPGGKALQAKSTGHGFPGVVYQLCRRRRKVCHVMPWKADINPNLRCCSPKLQPAIEAPLHQTATRPQPV</sequence>
<dbReference type="Gramene" id="FCD_00024753-RA">
    <property type="protein sequence ID" value="FCD_00024753-RA:cds"/>
    <property type="gene ID" value="FCD_00024753"/>
</dbReference>
<name>A0AA88E105_FICCA</name>
<gene>
    <name evidence="1" type="ORF">TIFTF001_033573</name>
</gene>
<evidence type="ECO:0000313" key="1">
    <source>
        <dbReference type="EMBL" id="GMN64495.1"/>
    </source>
</evidence>
<keyword evidence="2" id="KW-1185">Reference proteome</keyword>
<comment type="caution">
    <text evidence="1">The sequence shown here is derived from an EMBL/GenBank/DDBJ whole genome shotgun (WGS) entry which is preliminary data.</text>
</comment>
<dbReference type="EMBL" id="BTGU01000183">
    <property type="protein sequence ID" value="GMN64495.1"/>
    <property type="molecule type" value="Genomic_DNA"/>
</dbReference>
<accession>A0AA88E105</accession>
<proteinExistence type="predicted"/>
<dbReference type="Proteomes" id="UP001187192">
    <property type="component" value="Unassembled WGS sequence"/>
</dbReference>
<evidence type="ECO:0000313" key="2">
    <source>
        <dbReference type="Proteomes" id="UP001187192"/>
    </source>
</evidence>
<reference evidence="1" key="1">
    <citation type="submission" date="2023-07" db="EMBL/GenBank/DDBJ databases">
        <title>draft genome sequence of fig (Ficus carica).</title>
        <authorList>
            <person name="Takahashi T."/>
            <person name="Nishimura K."/>
        </authorList>
    </citation>
    <scope>NUCLEOTIDE SEQUENCE</scope>
</reference>
<organism evidence="1 2">
    <name type="scientific">Ficus carica</name>
    <name type="common">Common fig</name>
    <dbReference type="NCBI Taxonomy" id="3494"/>
    <lineage>
        <taxon>Eukaryota</taxon>
        <taxon>Viridiplantae</taxon>
        <taxon>Streptophyta</taxon>
        <taxon>Embryophyta</taxon>
        <taxon>Tracheophyta</taxon>
        <taxon>Spermatophyta</taxon>
        <taxon>Magnoliopsida</taxon>
        <taxon>eudicotyledons</taxon>
        <taxon>Gunneridae</taxon>
        <taxon>Pentapetalae</taxon>
        <taxon>rosids</taxon>
        <taxon>fabids</taxon>
        <taxon>Rosales</taxon>
        <taxon>Moraceae</taxon>
        <taxon>Ficeae</taxon>
        <taxon>Ficus</taxon>
    </lineage>
</organism>